<feature type="transmembrane region" description="Helical" evidence="1">
    <location>
        <begin position="100"/>
        <end position="118"/>
    </location>
</feature>
<protein>
    <submittedName>
        <fullName evidence="2">Uncharacterized protein</fullName>
    </submittedName>
</protein>
<dbReference type="STRING" id="1921510.BSL82_08265"/>
<accession>A0A1L3ZZI7</accession>
<dbReference type="KEGG" id="sphj:BSL82_08265"/>
<dbReference type="AlphaFoldDB" id="A0A1L3ZZI7"/>
<dbReference type="EMBL" id="CP018221">
    <property type="protein sequence ID" value="API61032.1"/>
    <property type="molecule type" value="Genomic_DNA"/>
</dbReference>
<organism evidence="2 3">
    <name type="scientific">Tardibacter chloracetimidivorans</name>
    <dbReference type="NCBI Taxonomy" id="1921510"/>
    <lineage>
        <taxon>Bacteria</taxon>
        <taxon>Pseudomonadati</taxon>
        <taxon>Pseudomonadota</taxon>
        <taxon>Alphaproteobacteria</taxon>
        <taxon>Sphingomonadales</taxon>
        <taxon>Sphingomonadaceae</taxon>
        <taxon>Tardibacter</taxon>
    </lineage>
</organism>
<feature type="transmembrane region" description="Helical" evidence="1">
    <location>
        <begin position="186"/>
        <end position="206"/>
    </location>
</feature>
<feature type="transmembrane region" description="Helical" evidence="1">
    <location>
        <begin position="64"/>
        <end position="85"/>
    </location>
</feature>
<keyword evidence="1" id="KW-0472">Membrane</keyword>
<gene>
    <name evidence="2" type="ORF">BSL82_08265</name>
</gene>
<feature type="transmembrane region" description="Helical" evidence="1">
    <location>
        <begin position="30"/>
        <end position="52"/>
    </location>
</feature>
<name>A0A1L3ZZI7_9SPHN</name>
<evidence type="ECO:0000313" key="2">
    <source>
        <dbReference type="EMBL" id="API61032.1"/>
    </source>
</evidence>
<evidence type="ECO:0000313" key="3">
    <source>
        <dbReference type="Proteomes" id="UP000182063"/>
    </source>
</evidence>
<evidence type="ECO:0000256" key="1">
    <source>
        <dbReference type="SAM" id="Phobius"/>
    </source>
</evidence>
<keyword evidence="1" id="KW-1133">Transmembrane helix</keyword>
<proteinExistence type="predicted"/>
<keyword evidence="1" id="KW-0812">Transmembrane</keyword>
<dbReference type="Proteomes" id="UP000182063">
    <property type="component" value="Chromosome"/>
</dbReference>
<feature type="transmembrane region" description="Helical" evidence="1">
    <location>
        <begin position="130"/>
        <end position="151"/>
    </location>
</feature>
<feature type="transmembrane region" description="Helical" evidence="1">
    <location>
        <begin position="157"/>
        <end position="174"/>
    </location>
</feature>
<sequence length="235" mass="25895">MAVIMSAIIVAGFSVNLVLGRSTFAVPLAYHVHAVVFFGWVALYLAQNRLVATNNIRLHRTLGLLAYPLAPLMVLLGIVIIITVLRRTGGPFFFDQNEFLFSNTMLLMLFGAMVIVALRRRRHTGWHRRLMLSAMSILTGPGIGRLLPMPLLMPHSWRISIAVTLIFPVIGMIADKRRHGRVHPAWWWSVGAIIVVQVAADIIAYSPWGVGVTEALIAGTPGAERPIASFMPPGF</sequence>
<keyword evidence="3" id="KW-1185">Reference proteome</keyword>
<reference evidence="3" key="1">
    <citation type="submission" date="2016-11" db="EMBL/GenBank/DDBJ databases">
        <title>Complete Genome Sequence of alachlor-degrading Sphingomonas sp. strain JJ-A5.</title>
        <authorList>
            <person name="Lee H."/>
            <person name="Ka J.-O."/>
        </authorList>
    </citation>
    <scope>NUCLEOTIDE SEQUENCE [LARGE SCALE GENOMIC DNA]</scope>
    <source>
        <strain evidence="3">JJ-A5</strain>
    </source>
</reference>